<evidence type="ECO:0000313" key="2">
    <source>
        <dbReference type="Proteomes" id="UP000886523"/>
    </source>
</evidence>
<sequence>MELWMFNTVLSLLAHPDGCDPASVARMISSNFFCPHVLFRHRLLNWHELEIYGLMRECMHCEKSKLNLRTAKQTVSLVNPPIRSRGICPSYIKSKTPIGPSRLPYPILYITCGCRDNTWIICGICRRNRIQIGTILADALFAKEL</sequence>
<protein>
    <submittedName>
        <fullName evidence="1">Uncharacterized protein</fullName>
    </submittedName>
</protein>
<dbReference type="EMBL" id="MU129029">
    <property type="protein sequence ID" value="KAF9509738.1"/>
    <property type="molecule type" value="Genomic_DNA"/>
</dbReference>
<accession>A0A9P6DSQ4</accession>
<dbReference type="Proteomes" id="UP000886523">
    <property type="component" value="Unassembled WGS sequence"/>
</dbReference>
<comment type="caution">
    <text evidence="1">The sequence shown here is derived from an EMBL/GenBank/DDBJ whole genome shotgun (WGS) entry which is preliminary data.</text>
</comment>
<evidence type="ECO:0000313" key="1">
    <source>
        <dbReference type="EMBL" id="KAF9509738.1"/>
    </source>
</evidence>
<proteinExistence type="predicted"/>
<name>A0A9P6DSQ4_9AGAM</name>
<organism evidence="1 2">
    <name type="scientific">Hydnum rufescens UP504</name>
    <dbReference type="NCBI Taxonomy" id="1448309"/>
    <lineage>
        <taxon>Eukaryota</taxon>
        <taxon>Fungi</taxon>
        <taxon>Dikarya</taxon>
        <taxon>Basidiomycota</taxon>
        <taxon>Agaricomycotina</taxon>
        <taxon>Agaricomycetes</taxon>
        <taxon>Cantharellales</taxon>
        <taxon>Hydnaceae</taxon>
        <taxon>Hydnum</taxon>
    </lineage>
</organism>
<gene>
    <name evidence="1" type="ORF">BS47DRAFT_130514</name>
</gene>
<reference evidence="1" key="1">
    <citation type="journal article" date="2020" name="Nat. Commun.">
        <title>Large-scale genome sequencing of mycorrhizal fungi provides insights into the early evolution of symbiotic traits.</title>
        <authorList>
            <person name="Miyauchi S."/>
            <person name="Kiss E."/>
            <person name="Kuo A."/>
            <person name="Drula E."/>
            <person name="Kohler A."/>
            <person name="Sanchez-Garcia M."/>
            <person name="Morin E."/>
            <person name="Andreopoulos B."/>
            <person name="Barry K.W."/>
            <person name="Bonito G."/>
            <person name="Buee M."/>
            <person name="Carver A."/>
            <person name="Chen C."/>
            <person name="Cichocki N."/>
            <person name="Clum A."/>
            <person name="Culley D."/>
            <person name="Crous P.W."/>
            <person name="Fauchery L."/>
            <person name="Girlanda M."/>
            <person name="Hayes R.D."/>
            <person name="Keri Z."/>
            <person name="LaButti K."/>
            <person name="Lipzen A."/>
            <person name="Lombard V."/>
            <person name="Magnuson J."/>
            <person name="Maillard F."/>
            <person name="Murat C."/>
            <person name="Nolan M."/>
            <person name="Ohm R.A."/>
            <person name="Pangilinan J."/>
            <person name="Pereira M.F."/>
            <person name="Perotto S."/>
            <person name="Peter M."/>
            <person name="Pfister S."/>
            <person name="Riley R."/>
            <person name="Sitrit Y."/>
            <person name="Stielow J.B."/>
            <person name="Szollosi G."/>
            <person name="Zifcakova L."/>
            <person name="Stursova M."/>
            <person name="Spatafora J.W."/>
            <person name="Tedersoo L."/>
            <person name="Vaario L.M."/>
            <person name="Yamada A."/>
            <person name="Yan M."/>
            <person name="Wang P."/>
            <person name="Xu J."/>
            <person name="Bruns T."/>
            <person name="Baldrian P."/>
            <person name="Vilgalys R."/>
            <person name="Dunand C."/>
            <person name="Henrissat B."/>
            <person name="Grigoriev I.V."/>
            <person name="Hibbett D."/>
            <person name="Nagy L.G."/>
            <person name="Martin F.M."/>
        </authorList>
    </citation>
    <scope>NUCLEOTIDE SEQUENCE</scope>
    <source>
        <strain evidence="1">UP504</strain>
    </source>
</reference>
<keyword evidence="2" id="KW-1185">Reference proteome</keyword>
<dbReference type="AlphaFoldDB" id="A0A9P6DSQ4"/>